<dbReference type="CTD" id="20325221"/>
<keyword evidence="2" id="KW-1185">Reference proteome</keyword>
<protein>
    <submittedName>
        <fullName evidence="1">Uncharacterized protein</fullName>
    </submittedName>
</protein>
<evidence type="ECO:0000313" key="1">
    <source>
        <dbReference type="EMBL" id="KER20378.1"/>
    </source>
</evidence>
<evidence type="ECO:0000313" key="2">
    <source>
        <dbReference type="Proteomes" id="UP000054324"/>
    </source>
</evidence>
<dbReference type="RefSeq" id="XP_009175863.1">
    <property type="nucleotide sequence ID" value="XM_009177599.1"/>
</dbReference>
<dbReference type="KEGG" id="ovi:T265_11053"/>
<dbReference type="OrthoDB" id="269496at2759"/>
<dbReference type="AlphaFoldDB" id="A0A074Z0C1"/>
<dbReference type="Proteomes" id="UP000054324">
    <property type="component" value="Unassembled WGS sequence"/>
</dbReference>
<name>A0A074Z0C1_OPIVI</name>
<gene>
    <name evidence="1" type="ORF">T265_11053</name>
</gene>
<reference evidence="1 2" key="1">
    <citation type="submission" date="2013-11" db="EMBL/GenBank/DDBJ databases">
        <title>Opisthorchis viverrini - life in the bile duct.</title>
        <authorList>
            <person name="Young N.D."/>
            <person name="Nagarajan N."/>
            <person name="Lin S.J."/>
            <person name="Korhonen P.K."/>
            <person name="Jex A.R."/>
            <person name="Hall R.S."/>
            <person name="Safavi-Hemami H."/>
            <person name="Kaewkong W."/>
            <person name="Bertrand D."/>
            <person name="Gao S."/>
            <person name="Seet Q."/>
            <person name="Wongkham S."/>
            <person name="Teh B.T."/>
            <person name="Wongkham C."/>
            <person name="Intapan P.M."/>
            <person name="Maleewong W."/>
            <person name="Yang X."/>
            <person name="Hu M."/>
            <person name="Wang Z."/>
            <person name="Hofmann A."/>
            <person name="Sternberg P.W."/>
            <person name="Tan P."/>
            <person name="Wang J."/>
            <person name="Gasser R.B."/>
        </authorList>
    </citation>
    <scope>NUCLEOTIDE SEQUENCE [LARGE SCALE GENOMIC DNA]</scope>
</reference>
<proteinExistence type="predicted"/>
<dbReference type="EMBL" id="KL597062">
    <property type="protein sequence ID" value="KER20378.1"/>
    <property type="molecule type" value="Genomic_DNA"/>
</dbReference>
<sequence length="181" mass="20089">MPLGSRCPHLDKRTIRVLNPSLWLKSLTVRQQFWTGNASTLPFYGTRRHTCSNLQPGGPGDRVAQLYSLTGHRGTQTATPRPGFARARWTKCLERESTERKVRSSNLASATRLPLSRLGRPGSIRALVPPSRGMAVRHRKGATAGRFAQKYDTTLPESECLLCLWCSDCCCRGFPFSSSAL</sequence>
<accession>A0A074Z0C1</accession>
<dbReference type="GeneID" id="20325221"/>
<organism evidence="1 2">
    <name type="scientific">Opisthorchis viverrini</name>
    <name type="common">Southeast Asian liver fluke</name>
    <dbReference type="NCBI Taxonomy" id="6198"/>
    <lineage>
        <taxon>Eukaryota</taxon>
        <taxon>Metazoa</taxon>
        <taxon>Spiralia</taxon>
        <taxon>Lophotrochozoa</taxon>
        <taxon>Platyhelminthes</taxon>
        <taxon>Trematoda</taxon>
        <taxon>Digenea</taxon>
        <taxon>Opisthorchiida</taxon>
        <taxon>Opisthorchiata</taxon>
        <taxon>Opisthorchiidae</taxon>
        <taxon>Opisthorchis</taxon>
    </lineage>
</organism>